<evidence type="ECO:0000259" key="7">
    <source>
        <dbReference type="PROSITE" id="PS50871"/>
    </source>
</evidence>
<evidence type="ECO:0000313" key="8">
    <source>
        <dbReference type="EMBL" id="KAK4004060.1"/>
    </source>
</evidence>
<keyword evidence="4" id="KW-0176">Collagen</keyword>
<comment type="caution">
    <text evidence="8">The sequence shown here is derived from an EMBL/GenBank/DDBJ whole genome shotgun (WGS) entry which is preliminary data.</text>
</comment>
<feature type="domain" description="C1q" evidence="7">
    <location>
        <begin position="347"/>
        <end position="487"/>
    </location>
</feature>
<dbReference type="Pfam" id="PF00386">
    <property type="entry name" value="C1q"/>
    <property type="match status" value="1"/>
</dbReference>
<evidence type="ECO:0000256" key="2">
    <source>
        <dbReference type="ARBA" id="ARBA00022525"/>
    </source>
</evidence>
<keyword evidence="3 6" id="KW-0732">Signal</keyword>
<keyword evidence="2" id="KW-0964">Secreted</keyword>
<dbReference type="Gene3D" id="2.60.120.1000">
    <property type="match status" value="1"/>
</dbReference>
<dbReference type="PANTHER" id="PTHR22923:SF62">
    <property type="entry name" value="CVP18"/>
    <property type="match status" value="1"/>
</dbReference>
<reference evidence="8 9" key="1">
    <citation type="journal article" date="2023" name="Nucleic Acids Res.">
        <title>The hologenome of Daphnia magna reveals possible DNA methylation and microbiome-mediated evolution of the host genome.</title>
        <authorList>
            <person name="Chaturvedi A."/>
            <person name="Li X."/>
            <person name="Dhandapani V."/>
            <person name="Marshall H."/>
            <person name="Kissane S."/>
            <person name="Cuenca-Cambronero M."/>
            <person name="Asole G."/>
            <person name="Calvet F."/>
            <person name="Ruiz-Romero M."/>
            <person name="Marangio P."/>
            <person name="Guigo R."/>
            <person name="Rago D."/>
            <person name="Mirbahai L."/>
            <person name="Eastwood N."/>
            <person name="Colbourne J.K."/>
            <person name="Zhou J."/>
            <person name="Mallon E."/>
            <person name="Orsini L."/>
        </authorList>
    </citation>
    <scope>NUCLEOTIDE SEQUENCE [LARGE SCALE GENOMIC DNA]</scope>
    <source>
        <strain evidence="8">LRV0_1</strain>
    </source>
</reference>
<evidence type="ECO:0000256" key="4">
    <source>
        <dbReference type="ARBA" id="ARBA00023119"/>
    </source>
</evidence>
<feature type="coiled-coil region" evidence="5">
    <location>
        <begin position="51"/>
        <end position="85"/>
    </location>
</feature>
<keyword evidence="5" id="KW-0175">Coiled coil</keyword>
<proteinExistence type="predicted"/>
<dbReference type="Gene3D" id="2.60.120.40">
    <property type="match status" value="1"/>
</dbReference>
<dbReference type="SUPFAM" id="SSF49842">
    <property type="entry name" value="TNF-like"/>
    <property type="match status" value="1"/>
</dbReference>
<evidence type="ECO:0000256" key="3">
    <source>
        <dbReference type="ARBA" id="ARBA00022729"/>
    </source>
</evidence>
<organism evidence="8 9">
    <name type="scientific">Daphnia magna</name>
    <dbReference type="NCBI Taxonomy" id="35525"/>
    <lineage>
        <taxon>Eukaryota</taxon>
        <taxon>Metazoa</taxon>
        <taxon>Ecdysozoa</taxon>
        <taxon>Arthropoda</taxon>
        <taxon>Crustacea</taxon>
        <taxon>Branchiopoda</taxon>
        <taxon>Diplostraca</taxon>
        <taxon>Cladocera</taxon>
        <taxon>Anomopoda</taxon>
        <taxon>Daphniidae</taxon>
        <taxon>Daphnia</taxon>
    </lineage>
</organism>
<dbReference type="SUPFAM" id="SSF56496">
    <property type="entry name" value="Fibrinogen C-terminal domain-like"/>
    <property type="match status" value="1"/>
</dbReference>
<dbReference type="Pfam" id="PF01410">
    <property type="entry name" value="COLFI"/>
    <property type="match status" value="1"/>
</dbReference>
<accession>A0ABQ9YV66</accession>
<dbReference type="PROSITE" id="PS50871">
    <property type="entry name" value="C1Q"/>
    <property type="match status" value="1"/>
</dbReference>
<dbReference type="InterPro" id="IPR050822">
    <property type="entry name" value="Cerebellin_Synaptic_Org"/>
</dbReference>
<dbReference type="Proteomes" id="UP001234178">
    <property type="component" value="Unassembled WGS sequence"/>
</dbReference>
<name>A0ABQ9YV66_9CRUS</name>
<dbReference type="InterPro" id="IPR008983">
    <property type="entry name" value="Tumour_necrosis_fac-like_dom"/>
</dbReference>
<sequence>MPSCLTYVVLVVCWLSITGASSAIHPPESVQRSPTTETLLIAKFDEMDAKLRDQELRLQNHASQIVSLREEIQRLESILHNNNLKSQNKAVFSPRTCQEALDSGLPEFSQSGMYWIDPDGVGIGDGSIYVYCDMTTGITAVGHDSESTITIPKCPDAGCYSRPIVYSNSTIRQLKALTEISAECYQSIQVNCIGGPFTVEDIDYAWWNDIEDKQQNFWSGSDETAHICQCAIDGNCILPELPCNCDANVAVPLSDNGEITLKRVLPVTRLNFGHTSYVGGSHTLGKLECVGKSAEANVPTSCLDLWRTGYLLNGLYSIRRDQKVVFVYCDFSLGQDVRETYVGYVDVKSQPVQFYVQKTANFTATTANAELSPFEMVKLNEGGAMNEQTGIFKAPKSGIYVFDFAAVDLPGGTDLVVNIHKNDELVASGGPVGSANHGTVAIPSMLQLTVDDTIKITISTLNGMLYSDPLRPMTHFTGFLLEEDIFA</sequence>
<feature type="signal peptide" evidence="6">
    <location>
        <begin position="1"/>
        <end position="23"/>
    </location>
</feature>
<evidence type="ECO:0000256" key="6">
    <source>
        <dbReference type="SAM" id="SignalP"/>
    </source>
</evidence>
<gene>
    <name evidence="8" type="ORF">OUZ56_005803</name>
</gene>
<protein>
    <recommendedName>
        <fullName evidence="7">C1q domain-containing protein</fullName>
    </recommendedName>
</protein>
<evidence type="ECO:0000313" key="9">
    <source>
        <dbReference type="Proteomes" id="UP001234178"/>
    </source>
</evidence>
<dbReference type="InterPro" id="IPR036056">
    <property type="entry name" value="Fibrinogen-like_C"/>
</dbReference>
<dbReference type="SMART" id="SM00110">
    <property type="entry name" value="C1Q"/>
    <property type="match status" value="1"/>
</dbReference>
<comment type="subcellular location">
    <subcellularLocation>
        <location evidence="1">Secreted</location>
    </subcellularLocation>
</comment>
<dbReference type="EMBL" id="JAOYFB010000001">
    <property type="protein sequence ID" value="KAK4004060.1"/>
    <property type="molecule type" value="Genomic_DNA"/>
</dbReference>
<evidence type="ECO:0000256" key="1">
    <source>
        <dbReference type="ARBA" id="ARBA00004613"/>
    </source>
</evidence>
<keyword evidence="9" id="KW-1185">Reference proteome</keyword>
<feature type="chain" id="PRO_5045829505" description="C1q domain-containing protein" evidence="6">
    <location>
        <begin position="24"/>
        <end position="487"/>
    </location>
</feature>
<dbReference type="InterPro" id="IPR001073">
    <property type="entry name" value="C1q_dom"/>
</dbReference>
<evidence type="ECO:0000256" key="5">
    <source>
        <dbReference type="SAM" id="Coils"/>
    </source>
</evidence>
<dbReference type="PANTHER" id="PTHR22923">
    <property type="entry name" value="CEREBELLIN-RELATED"/>
    <property type="match status" value="1"/>
</dbReference>
<dbReference type="NCBIfam" id="NF040941">
    <property type="entry name" value="GGGWT_bact"/>
    <property type="match status" value="1"/>
</dbReference>
<dbReference type="InterPro" id="IPR000885">
    <property type="entry name" value="Fib_collagen_C"/>
</dbReference>